<evidence type="ECO:0000256" key="2">
    <source>
        <dbReference type="ARBA" id="ARBA00004496"/>
    </source>
</evidence>
<feature type="compositionally biased region" description="Gly residues" evidence="9">
    <location>
        <begin position="545"/>
        <end position="555"/>
    </location>
</feature>
<feature type="domain" description="RRM" evidence="10">
    <location>
        <begin position="438"/>
        <end position="516"/>
    </location>
</feature>
<feature type="compositionally biased region" description="Gly residues" evidence="9">
    <location>
        <begin position="265"/>
        <end position="277"/>
    </location>
</feature>
<dbReference type="GO" id="GO:1990904">
    <property type="term" value="C:ribonucleoprotein complex"/>
    <property type="evidence" value="ECO:0007669"/>
    <property type="project" value="InterPro"/>
</dbReference>
<evidence type="ECO:0000256" key="1">
    <source>
        <dbReference type="ARBA" id="ARBA00004123"/>
    </source>
</evidence>
<dbReference type="Gene3D" id="3.30.70.330">
    <property type="match status" value="3"/>
</dbReference>
<dbReference type="PANTHER" id="PTHR24012">
    <property type="entry name" value="RNA BINDING PROTEIN"/>
    <property type="match status" value="1"/>
</dbReference>
<dbReference type="InterPro" id="IPR002343">
    <property type="entry name" value="Hud_Sxl_RNA"/>
</dbReference>
<feature type="compositionally biased region" description="Gly residues" evidence="9">
    <location>
        <begin position="207"/>
        <end position="217"/>
    </location>
</feature>
<protein>
    <recommendedName>
        <fullName evidence="10">RRM domain-containing protein</fullName>
    </recommendedName>
</protein>
<proteinExistence type="inferred from homology"/>
<feature type="region of interest" description="Disordered" evidence="9">
    <location>
        <begin position="1"/>
        <end position="27"/>
    </location>
</feature>
<dbReference type="GO" id="GO:0005634">
    <property type="term" value="C:nucleus"/>
    <property type="evidence" value="ECO:0007669"/>
    <property type="project" value="UniProtKB-SubCell"/>
</dbReference>
<evidence type="ECO:0000256" key="8">
    <source>
        <dbReference type="PROSITE-ProRule" id="PRU00176"/>
    </source>
</evidence>
<evidence type="ECO:0000259" key="10">
    <source>
        <dbReference type="PROSITE" id="PS50102"/>
    </source>
</evidence>
<dbReference type="AlphaFoldDB" id="A0A4D9D852"/>
<feature type="compositionally biased region" description="Gly residues" evidence="9">
    <location>
        <begin position="224"/>
        <end position="236"/>
    </location>
</feature>
<dbReference type="FunFam" id="3.30.70.330:FF:000383">
    <property type="entry name" value="Sex lethal, isoform D"/>
    <property type="match status" value="1"/>
</dbReference>
<dbReference type="InterPro" id="IPR000504">
    <property type="entry name" value="RRM_dom"/>
</dbReference>
<name>A0A4D9D852_9STRA</name>
<feature type="compositionally biased region" description="Low complexity" evidence="9">
    <location>
        <begin position="562"/>
        <end position="579"/>
    </location>
</feature>
<feature type="region of interest" description="Disordered" evidence="9">
    <location>
        <begin position="513"/>
        <end position="646"/>
    </location>
</feature>
<feature type="compositionally biased region" description="Gly residues" evidence="9">
    <location>
        <begin position="286"/>
        <end position="299"/>
    </location>
</feature>
<evidence type="ECO:0000256" key="9">
    <source>
        <dbReference type="SAM" id="MobiDB-lite"/>
    </source>
</evidence>
<organism evidence="11 12">
    <name type="scientific">Nannochloropsis salina CCMP1776</name>
    <dbReference type="NCBI Taxonomy" id="1027361"/>
    <lineage>
        <taxon>Eukaryota</taxon>
        <taxon>Sar</taxon>
        <taxon>Stramenopiles</taxon>
        <taxon>Ochrophyta</taxon>
        <taxon>Eustigmatophyceae</taxon>
        <taxon>Eustigmatales</taxon>
        <taxon>Monodopsidaceae</taxon>
        <taxon>Microchloropsis</taxon>
        <taxon>Microchloropsis salina</taxon>
    </lineage>
</organism>
<dbReference type="SUPFAM" id="SSF54928">
    <property type="entry name" value="RNA-binding domain, RBD"/>
    <property type="match status" value="3"/>
</dbReference>
<dbReference type="Pfam" id="PF00076">
    <property type="entry name" value="RRM_1"/>
    <property type="match status" value="3"/>
</dbReference>
<dbReference type="GO" id="GO:0009967">
    <property type="term" value="P:positive regulation of signal transduction"/>
    <property type="evidence" value="ECO:0007669"/>
    <property type="project" value="UniProtKB-ARBA"/>
</dbReference>
<comment type="subcellular location">
    <subcellularLocation>
        <location evidence="2">Cytoplasm</location>
    </subcellularLocation>
    <subcellularLocation>
        <location evidence="1">Nucleus</location>
    </subcellularLocation>
</comment>
<keyword evidence="6 8" id="KW-0694">RNA-binding</keyword>
<feature type="region of interest" description="Disordered" evidence="9">
    <location>
        <begin position="366"/>
        <end position="393"/>
    </location>
</feature>
<accession>A0A4D9D852</accession>
<dbReference type="Proteomes" id="UP000355283">
    <property type="component" value="Unassembled WGS sequence"/>
</dbReference>
<dbReference type="GO" id="GO:0005737">
    <property type="term" value="C:cytoplasm"/>
    <property type="evidence" value="ECO:0007669"/>
    <property type="project" value="UniProtKB-SubCell"/>
</dbReference>
<dbReference type="GO" id="GO:0003729">
    <property type="term" value="F:mRNA binding"/>
    <property type="evidence" value="ECO:0007669"/>
    <property type="project" value="UniProtKB-ARBA"/>
</dbReference>
<evidence type="ECO:0000256" key="5">
    <source>
        <dbReference type="ARBA" id="ARBA00022737"/>
    </source>
</evidence>
<feature type="compositionally biased region" description="Low complexity" evidence="9">
    <location>
        <begin position="517"/>
        <end position="544"/>
    </location>
</feature>
<dbReference type="OrthoDB" id="410044at2759"/>
<evidence type="ECO:0000313" key="11">
    <source>
        <dbReference type="EMBL" id="TFJ87194.1"/>
    </source>
</evidence>
<keyword evidence="7" id="KW-0539">Nucleus</keyword>
<feature type="domain" description="RRM" evidence="10">
    <location>
        <begin position="122"/>
        <end position="202"/>
    </location>
</feature>
<keyword evidence="4" id="KW-0963">Cytoplasm</keyword>
<dbReference type="InterPro" id="IPR035979">
    <property type="entry name" value="RBD_domain_sf"/>
</dbReference>
<gene>
    <name evidence="11" type="ORF">NSK_001526</name>
</gene>
<evidence type="ECO:0000256" key="4">
    <source>
        <dbReference type="ARBA" id="ARBA00022490"/>
    </source>
</evidence>
<dbReference type="InterPro" id="IPR012677">
    <property type="entry name" value="Nucleotide-bd_a/b_plait_sf"/>
</dbReference>
<evidence type="ECO:0000313" key="12">
    <source>
        <dbReference type="Proteomes" id="UP000355283"/>
    </source>
</evidence>
<evidence type="ECO:0000256" key="6">
    <source>
        <dbReference type="ARBA" id="ARBA00022884"/>
    </source>
</evidence>
<feature type="domain" description="RRM" evidence="10">
    <location>
        <begin position="35"/>
        <end position="116"/>
    </location>
</feature>
<comment type="similarity">
    <text evidence="3">Belongs to the CELF/BRUNOL family.</text>
</comment>
<dbReference type="FunFam" id="3.30.70.330:FF:000010">
    <property type="entry name" value="CUGBP Elav-like family member 4 isoform 3"/>
    <property type="match status" value="1"/>
</dbReference>
<sequence length="646" mass="65236">MSGSAVPEIDQAATTEQTRATAGAPAGLTKDGDAVKLFVGQIPKDMGEDALRPFFAEYGPIFELTVIRDKTSGMHRGCAFLTYCTKEAAQAASLALHNKLKLPDAQNALQVRPADLHTERENKLFVGMLPKNVDEGLVEGLFAPFGKIKEIHIIRSVEGEGKGCAFLKFVERSSAIQAIEALNERQVVEGASRPMVVRFAESKRSGEGGQGVGVGGGRGRRGGSEGGRGSGPGGPMEGLLMAPMMMVPGPLGHSLHPPNLPLRGGSEGGAAGGGLGVAGLSPTGRVKGGGGGGEAPGGGSSPYSGAPYWMLGPHGQPQASAHFPFQAGPVPMGMLGLPHHQYLPYGAVRAPPYLYYPPYFGPGGPQGQGAAAEGGGGSSGRAGGGGPGSPFVYGGGMPGGMRVNTAVGAPHGAGHAGAFTSRGGGGGGSKPLEGPAGANLFIYHLPHDLTDADLATAFNPFGTVVSAKVYVDKNSGESKGFGFVSYDSPVAADAAIKAMNGFQIGTKRLKVQHKRIVSGPSPSTPSSISSSISYLTQQHGHSSTHGGGPGAGGGGGHHHQASHSSQAPSLAEAEESSPSSPSPPPATPDPDQQQISMAGGAGQNGGWKAEEGPVSAIREGSHKASALPSKEAATPSLEKGVEKLKI</sequence>
<evidence type="ECO:0000256" key="3">
    <source>
        <dbReference type="ARBA" id="ARBA00009621"/>
    </source>
</evidence>
<keyword evidence="5" id="KW-0677">Repeat</keyword>
<evidence type="ECO:0000256" key="7">
    <source>
        <dbReference type="ARBA" id="ARBA00023242"/>
    </source>
</evidence>
<dbReference type="EMBL" id="SDOX01000006">
    <property type="protein sequence ID" value="TFJ87194.1"/>
    <property type="molecule type" value="Genomic_DNA"/>
</dbReference>
<keyword evidence="12" id="KW-1185">Reference proteome</keyword>
<dbReference type="PRINTS" id="PR00961">
    <property type="entry name" value="HUDSXLRNA"/>
</dbReference>
<dbReference type="CDD" id="cd12362">
    <property type="entry name" value="RRM3_CELF1-6"/>
    <property type="match status" value="1"/>
</dbReference>
<feature type="region of interest" description="Disordered" evidence="9">
    <location>
        <begin position="201"/>
        <end position="299"/>
    </location>
</feature>
<comment type="caution">
    <text evidence="11">The sequence shown here is derived from an EMBL/GenBank/DDBJ whole genome shotgun (WGS) entry which is preliminary data.</text>
</comment>
<feature type="compositionally biased region" description="Low complexity" evidence="9">
    <location>
        <begin position="12"/>
        <end position="24"/>
    </location>
</feature>
<dbReference type="GO" id="GO:0010629">
    <property type="term" value="P:negative regulation of gene expression"/>
    <property type="evidence" value="ECO:0007669"/>
    <property type="project" value="UniProtKB-ARBA"/>
</dbReference>
<reference evidence="11 12" key="1">
    <citation type="submission" date="2019-01" db="EMBL/GenBank/DDBJ databases">
        <title>Nuclear Genome Assembly of the Microalgal Biofuel strain Nannochloropsis salina CCMP1776.</title>
        <authorList>
            <person name="Hovde B."/>
        </authorList>
    </citation>
    <scope>NUCLEOTIDE SEQUENCE [LARGE SCALE GENOMIC DNA]</scope>
    <source>
        <strain evidence="11 12">CCMP1776</strain>
    </source>
</reference>
<dbReference type="SMART" id="SM00360">
    <property type="entry name" value="RRM"/>
    <property type="match status" value="3"/>
</dbReference>
<dbReference type="PROSITE" id="PS50102">
    <property type="entry name" value="RRM"/>
    <property type="match status" value="3"/>
</dbReference>